<dbReference type="EC" id="1.14.13.196" evidence="4"/>
<name>A0A316VJ44_9BASI</name>
<dbReference type="GO" id="GO:0006879">
    <property type="term" value="P:intracellular iron ion homeostasis"/>
    <property type="evidence" value="ECO:0007669"/>
    <property type="project" value="TreeGrafter"/>
</dbReference>
<feature type="non-terminal residue" evidence="12">
    <location>
        <position position="595"/>
    </location>
</feature>
<dbReference type="Proteomes" id="UP000245771">
    <property type="component" value="Unassembled WGS sequence"/>
</dbReference>
<evidence type="ECO:0000256" key="3">
    <source>
        <dbReference type="ARBA" id="ARBA00007588"/>
    </source>
</evidence>
<keyword evidence="13" id="KW-1185">Reference proteome</keyword>
<dbReference type="GeneID" id="37017700"/>
<dbReference type="InterPro" id="IPR025700">
    <property type="entry name" value="Lys/Orn_oxygenase"/>
</dbReference>
<evidence type="ECO:0000256" key="6">
    <source>
        <dbReference type="ARBA" id="ARBA00022827"/>
    </source>
</evidence>
<dbReference type="InParanoid" id="A0A316VJ44"/>
<dbReference type="SUPFAM" id="SSF51905">
    <property type="entry name" value="FAD/NAD(P)-binding domain"/>
    <property type="match status" value="1"/>
</dbReference>
<comment type="catalytic activity">
    <reaction evidence="9">
        <text>L-ornithine + NADPH + O2 = N(5)-hydroxy-L-ornithine + NADP(+) + H2O</text>
        <dbReference type="Rhea" id="RHEA:41508"/>
        <dbReference type="ChEBI" id="CHEBI:15377"/>
        <dbReference type="ChEBI" id="CHEBI:15379"/>
        <dbReference type="ChEBI" id="CHEBI:46911"/>
        <dbReference type="ChEBI" id="CHEBI:57783"/>
        <dbReference type="ChEBI" id="CHEBI:58349"/>
        <dbReference type="ChEBI" id="CHEBI:78275"/>
        <dbReference type="EC" id="1.14.13.196"/>
    </reaction>
</comment>
<keyword evidence="8" id="KW-0560">Oxidoreductase</keyword>
<sequence>DEVDLLGIGFGPANLSLSIALRESQEASETNFKFHFVEKQPAFAWHSSLLLPGAQLQVSPMKDLATMRDPTSSFTFTNYLHQQGRLAAFINREASIPSRRDWSAYLHWAAKRMQDSVSYGQEVVNVEPAEIVAGTTTQSPRVQKWRVTLRSIETGETTTMLARNITVAVGGVPAVPDVLSEAFYANPSHLIHSSAYLPSLAKIDARLNAIQDRRLEKLSTEHSTQQQTITTESMIDKTRQQSAPLRFAVVGSGQSAAEISLHLRNTFPKAHVSLIFRASAIVPSDDSAFVNAQAFDPDRTDAFWRAGDEERKAWLKEYRRTNYSVVRSDVLNTLHTEVYDQEIELGQPWPHADGPPSHGKLQLRPNAQIDHIEIVKDETSEEDIVRLTLKDLKYPAVPTEGVNEETESFDAVFFGTGFKRGPDCMPFLKPLQSLYPRLDSNVELTKASLGFANEVDSFEALSALQNDRSSAERLRQRCRGITRDYRLVSYSSEAFTHRREPSSTRMTPASSKPASPSMLPKQINFKSQRLRGPKIDASIYFLGGNEVTHGLSDSLLSIVAHRSGELTKSLLKRRASLARSQPAATAASLPRQTTT</sequence>
<keyword evidence="5" id="KW-0285">Flavoprotein</keyword>
<dbReference type="PANTHER" id="PTHR42802:SF1">
    <property type="entry name" value="L-ORNITHINE N(5)-MONOOXYGENASE"/>
    <property type="match status" value="1"/>
</dbReference>
<comment type="cofactor">
    <cofactor evidence="1">
        <name>FAD</name>
        <dbReference type="ChEBI" id="CHEBI:57692"/>
    </cofactor>
</comment>
<protein>
    <recommendedName>
        <fullName evidence="4">L-ornithine N(5)-monooxygenase [NAD(P)H]</fullName>
        <ecNumber evidence="4">1.14.13.196</ecNumber>
    </recommendedName>
</protein>
<dbReference type="STRING" id="1280837.A0A316VJ44"/>
<feature type="region of interest" description="Disordered" evidence="11">
    <location>
        <begin position="496"/>
        <end position="519"/>
    </location>
</feature>
<feature type="non-terminal residue" evidence="12">
    <location>
        <position position="1"/>
    </location>
</feature>
<proteinExistence type="inferred from homology"/>
<evidence type="ECO:0000256" key="8">
    <source>
        <dbReference type="ARBA" id="ARBA00023002"/>
    </source>
</evidence>
<dbReference type="EMBL" id="KZ819602">
    <property type="protein sequence ID" value="PWN37632.1"/>
    <property type="molecule type" value="Genomic_DNA"/>
</dbReference>
<comment type="catalytic activity">
    <reaction evidence="10">
        <text>L-ornithine + NADH + O2 = N(5)-hydroxy-L-ornithine + NAD(+) + H2O</text>
        <dbReference type="Rhea" id="RHEA:41512"/>
        <dbReference type="ChEBI" id="CHEBI:15377"/>
        <dbReference type="ChEBI" id="CHEBI:15379"/>
        <dbReference type="ChEBI" id="CHEBI:46911"/>
        <dbReference type="ChEBI" id="CHEBI:57540"/>
        <dbReference type="ChEBI" id="CHEBI:57945"/>
        <dbReference type="ChEBI" id="CHEBI:78275"/>
        <dbReference type="EC" id="1.14.13.196"/>
    </reaction>
</comment>
<reference evidence="12 13" key="1">
    <citation type="journal article" date="2018" name="Mol. Biol. Evol.">
        <title>Broad Genomic Sampling Reveals a Smut Pathogenic Ancestry of the Fungal Clade Ustilaginomycotina.</title>
        <authorList>
            <person name="Kijpornyongpan T."/>
            <person name="Mondo S.J."/>
            <person name="Barry K."/>
            <person name="Sandor L."/>
            <person name="Lee J."/>
            <person name="Lipzen A."/>
            <person name="Pangilinan J."/>
            <person name="LaButti K."/>
            <person name="Hainaut M."/>
            <person name="Henrissat B."/>
            <person name="Grigoriev I.V."/>
            <person name="Spatafora J.W."/>
            <person name="Aime M.C."/>
        </authorList>
    </citation>
    <scope>NUCLEOTIDE SEQUENCE [LARGE SCALE GENOMIC DNA]</scope>
    <source>
        <strain evidence="12 13">MCA 3882</strain>
    </source>
</reference>
<evidence type="ECO:0000256" key="10">
    <source>
        <dbReference type="ARBA" id="ARBA00049248"/>
    </source>
</evidence>
<keyword evidence="6" id="KW-0274">FAD</keyword>
<evidence type="ECO:0000256" key="1">
    <source>
        <dbReference type="ARBA" id="ARBA00001974"/>
    </source>
</evidence>
<accession>A0A316VJ44</accession>
<evidence type="ECO:0000313" key="13">
    <source>
        <dbReference type="Proteomes" id="UP000245771"/>
    </source>
</evidence>
<evidence type="ECO:0000313" key="12">
    <source>
        <dbReference type="EMBL" id="PWN37632.1"/>
    </source>
</evidence>
<dbReference type="Pfam" id="PF13434">
    <property type="entry name" value="Lys_Orn_oxgnase"/>
    <property type="match status" value="2"/>
</dbReference>
<organism evidence="12 13">
    <name type="scientific">Meira miltonrushii</name>
    <dbReference type="NCBI Taxonomy" id="1280837"/>
    <lineage>
        <taxon>Eukaryota</taxon>
        <taxon>Fungi</taxon>
        <taxon>Dikarya</taxon>
        <taxon>Basidiomycota</taxon>
        <taxon>Ustilaginomycotina</taxon>
        <taxon>Exobasidiomycetes</taxon>
        <taxon>Exobasidiales</taxon>
        <taxon>Brachybasidiaceae</taxon>
        <taxon>Meira</taxon>
    </lineage>
</organism>
<keyword evidence="7" id="KW-0521">NADP</keyword>
<dbReference type="AlphaFoldDB" id="A0A316VJ44"/>
<dbReference type="PANTHER" id="PTHR42802">
    <property type="entry name" value="MONOOXYGENASE"/>
    <property type="match status" value="1"/>
</dbReference>
<evidence type="ECO:0000256" key="5">
    <source>
        <dbReference type="ARBA" id="ARBA00022630"/>
    </source>
</evidence>
<comment type="similarity">
    <text evidence="3">Belongs to the lysine N(6)-hydroxylase/L-ornithine N(5)-oxygenase family.</text>
</comment>
<evidence type="ECO:0000256" key="11">
    <source>
        <dbReference type="SAM" id="MobiDB-lite"/>
    </source>
</evidence>
<dbReference type="OrthoDB" id="3519933at2759"/>
<gene>
    <name evidence="12" type="ORF">FA14DRAFT_110621</name>
</gene>
<evidence type="ECO:0000256" key="2">
    <source>
        <dbReference type="ARBA" id="ARBA00004924"/>
    </source>
</evidence>
<comment type="pathway">
    <text evidence="2">Siderophore biosynthesis.</text>
</comment>
<evidence type="ECO:0000256" key="9">
    <source>
        <dbReference type="ARBA" id="ARBA00047598"/>
    </source>
</evidence>
<dbReference type="RefSeq" id="XP_025357934.1">
    <property type="nucleotide sequence ID" value="XM_025495919.1"/>
</dbReference>
<feature type="compositionally biased region" description="Polar residues" evidence="11">
    <location>
        <begin position="503"/>
        <end position="514"/>
    </location>
</feature>
<dbReference type="GO" id="GO:0016491">
    <property type="term" value="F:oxidoreductase activity"/>
    <property type="evidence" value="ECO:0007669"/>
    <property type="project" value="UniProtKB-KW"/>
</dbReference>
<evidence type="ECO:0000256" key="4">
    <source>
        <dbReference type="ARBA" id="ARBA00012881"/>
    </source>
</evidence>
<dbReference type="Gene3D" id="3.50.50.60">
    <property type="entry name" value="FAD/NAD(P)-binding domain"/>
    <property type="match status" value="1"/>
</dbReference>
<dbReference type="InterPro" id="IPR036188">
    <property type="entry name" value="FAD/NAD-bd_sf"/>
</dbReference>
<evidence type="ECO:0000256" key="7">
    <source>
        <dbReference type="ARBA" id="ARBA00022857"/>
    </source>
</evidence>